<dbReference type="PANTHER" id="PTHR10953">
    <property type="entry name" value="UBIQUITIN-ACTIVATING ENZYME E1"/>
    <property type="match status" value="1"/>
</dbReference>
<evidence type="ECO:0000259" key="1">
    <source>
        <dbReference type="Pfam" id="PF00899"/>
    </source>
</evidence>
<dbReference type="GO" id="GO:0005737">
    <property type="term" value="C:cytoplasm"/>
    <property type="evidence" value="ECO:0007669"/>
    <property type="project" value="TreeGrafter"/>
</dbReference>
<dbReference type="OrthoDB" id="9804286at2"/>
<dbReference type="GO" id="GO:0008641">
    <property type="term" value="F:ubiquitin-like modifier activating enzyme activity"/>
    <property type="evidence" value="ECO:0007669"/>
    <property type="project" value="InterPro"/>
</dbReference>
<sequence length="534" mass="60445">MSEDFEITILGDESDKHKKPAQSISDEIIEITDPLNDRYNTFRLISWWDMDIIRNATIMVLGAGALGNEILKNLALMGVGRIFIADFDTIEDSNLSRSILYRESDNGLQKAKTAADAVREINPDVEVHYFHGDVIHELGLGVFRQMDVVMGCLDGREARLAINRACWLVDKPWIDGAIDEMEGLVRVFWPNRGPCYECTLSEEDYKILEKRASCNRLAKNFFVERKIPTTPTISSIIGAIQTQEALKILHKKSVKTGQATYFNGISNESFQIIYSEKKDCMSHYSLPKIIEDKTLSSGSSTLKDILTAGKRLIGEDVWFGIPTFITTGKCPICEKEQVFNKPLFKLTYNDAVCPDCKVPFLLEPYERIDGDEPFISNSLRDVGIPSFHILECYALSDPEKSVGIEITGDLPDYFNYISGSMENLGEYLTRRKDFWKNSQGPSNRLPDKKTQSEKKIVVKVSDVSGSTSREFNLSVQKPMKRILPILINQLGYKATMPIAINTRTNHRYLPDDTFESTGTVDDDKIMLYDKNFLP</sequence>
<keyword evidence="2" id="KW-0808">Transferase</keyword>
<dbReference type="InterPro" id="IPR045886">
    <property type="entry name" value="ThiF/MoeB/HesA"/>
</dbReference>
<dbReference type="CDD" id="cd00757">
    <property type="entry name" value="ThiF_MoeB_HesA_family"/>
    <property type="match status" value="1"/>
</dbReference>
<gene>
    <name evidence="2" type="ORF">DFR64_1305</name>
</gene>
<dbReference type="InterPro" id="IPR035985">
    <property type="entry name" value="Ubiquitin-activating_enz"/>
</dbReference>
<reference evidence="2 3" key="1">
    <citation type="submission" date="2018-08" db="EMBL/GenBank/DDBJ databases">
        <title>Genomic Encyclopedia of Type Strains, Phase IV (KMG-IV): sequencing the most valuable type-strain genomes for metagenomic binning, comparative biology and taxonomic classification.</title>
        <authorList>
            <person name="Goeker M."/>
        </authorList>
    </citation>
    <scope>NUCLEOTIDE SEQUENCE [LARGE SCALE GENOMIC DNA]</scope>
    <source>
        <strain evidence="2 3">DSM 23923</strain>
    </source>
</reference>
<dbReference type="SUPFAM" id="SSF69572">
    <property type="entry name" value="Activating enzymes of the ubiquitin-like proteins"/>
    <property type="match status" value="1"/>
</dbReference>
<feature type="domain" description="THIF-type NAD/FAD binding fold" evidence="1">
    <location>
        <begin position="44"/>
        <end position="274"/>
    </location>
</feature>
<organism evidence="2 3">
    <name type="scientific">Pelolinea submarina</name>
    <dbReference type="NCBI Taxonomy" id="913107"/>
    <lineage>
        <taxon>Bacteria</taxon>
        <taxon>Bacillati</taxon>
        <taxon>Chloroflexota</taxon>
        <taxon>Anaerolineae</taxon>
        <taxon>Anaerolineales</taxon>
        <taxon>Anaerolineaceae</taxon>
        <taxon>Pelolinea</taxon>
    </lineage>
</organism>
<dbReference type="Proteomes" id="UP000256388">
    <property type="component" value="Unassembled WGS sequence"/>
</dbReference>
<keyword evidence="3" id="KW-1185">Reference proteome</keyword>
<comment type="caution">
    <text evidence="2">The sequence shown here is derived from an EMBL/GenBank/DDBJ whole genome shotgun (WGS) entry which is preliminary data.</text>
</comment>
<dbReference type="GO" id="GO:0004792">
    <property type="term" value="F:thiosulfate-cyanide sulfurtransferase activity"/>
    <property type="evidence" value="ECO:0007669"/>
    <property type="project" value="TreeGrafter"/>
</dbReference>
<dbReference type="Gene3D" id="3.40.50.720">
    <property type="entry name" value="NAD(P)-binding Rossmann-like Domain"/>
    <property type="match status" value="1"/>
</dbReference>
<keyword evidence="2" id="KW-0548">Nucleotidyltransferase</keyword>
<dbReference type="AlphaFoldDB" id="A0A347ZRU4"/>
<dbReference type="Pfam" id="PF00899">
    <property type="entry name" value="ThiF"/>
    <property type="match status" value="1"/>
</dbReference>
<accession>A0A347ZRU4</accession>
<evidence type="ECO:0000313" key="3">
    <source>
        <dbReference type="Proteomes" id="UP000256388"/>
    </source>
</evidence>
<protein>
    <submittedName>
        <fullName evidence="2">Molybdopterin/thiamine biosynthesis adenylyltransferase</fullName>
    </submittedName>
</protein>
<dbReference type="RefSeq" id="WP_116224551.1">
    <property type="nucleotide sequence ID" value="NZ_AP018437.1"/>
</dbReference>
<dbReference type="PANTHER" id="PTHR10953:SF102">
    <property type="entry name" value="ADENYLYLTRANSFERASE AND SULFURTRANSFERASE MOCS3"/>
    <property type="match status" value="1"/>
</dbReference>
<evidence type="ECO:0000313" key="2">
    <source>
        <dbReference type="EMBL" id="REG11424.1"/>
    </source>
</evidence>
<proteinExistence type="predicted"/>
<dbReference type="GO" id="GO:0016779">
    <property type="term" value="F:nucleotidyltransferase activity"/>
    <property type="evidence" value="ECO:0007669"/>
    <property type="project" value="UniProtKB-KW"/>
</dbReference>
<name>A0A347ZRU4_9CHLR</name>
<dbReference type="EMBL" id="QUMS01000001">
    <property type="protein sequence ID" value="REG11424.1"/>
    <property type="molecule type" value="Genomic_DNA"/>
</dbReference>
<dbReference type="InterPro" id="IPR000594">
    <property type="entry name" value="ThiF_NAD_FAD-bd"/>
</dbReference>